<dbReference type="Proteomes" id="UP000237271">
    <property type="component" value="Unassembled WGS sequence"/>
</dbReference>
<organism evidence="1 2">
    <name type="scientific">Phytophthora palmivora</name>
    <dbReference type="NCBI Taxonomy" id="4796"/>
    <lineage>
        <taxon>Eukaryota</taxon>
        <taxon>Sar</taxon>
        <taxon>Stramenopiles</taxon>
        <taxon>Oomycota</taxon>
        <taxon>Peronosporomycetes</taxon>
        <taxon>Peronosporales</taxon>
        <taxon>Peronosporaceae</taxon>
        <taxon>Phytophthora</taxon>
    </lineage>
</organism>
<reference evidence="1 2" key="1">
    <citation type="journal article" date="2017" name="Genome Biol. Evol.">
        <title>Phytophthora megakarya and P. palmivora, closely related causal agents of cacao black pod rot, underwent increases in genome sizes and gene numbers by different mechanisms.</title>
        <authorList>
            <person name="Ali S.S."/>
            <person name="Shao J."/>
            <person name="Lary D.J."/>
            <person name="Kronmiller B."/>
            <person name="Shen D."/>
            <person name="Strem M.D."/>
            <person name="Amoako-Attah I."/>
            <person name="Akrofi A.Y."/>
            <person name="Begoude B.A."/>
            <person name="Ten Hoopen G.M."/>
            <person name="Coulibaly K."/>
            <person name="Kebe B.I."/>
            <person name="Melnick R.L."/>
            <person name="Guiltinan M.J."/>
            <person name="Tyler B.M."/>
            <person name="Meinhardt L.W."/>
            <person name="Bailey B.A."/>
        </authorList>
    </citation>
    <scope>NUCLEOTIDE SEQUENCE [LARGE SCALE GENOMIC DNA]</scope>
    <source>
        <strain evidence="2">sbr112.9</strain>
    </source>
</reference>
<evidence type="ECO:0000313" key="1">
    <source>
        <dbReference type="EMBL" id="POM79246.1"/>
    </source>
</evidence>
<gene>
    <name evidence="1" type="ORF">PHPALM_3132</name>
</gene>
<accession>A0A2P4YN96</accession>
<protein>
    <submittedName>
        <fullName evidence="1">Uncharacterized protein</fullName>
    </submittedName>
</protein>
<name>A0A2P4YN96_9STRA</name>
<sequence>MVSPNANQRFLIIINKSATQTYRVGITAFKAFVNSEHVAFDFVKQCIEQDATDKCLGFVLDKFGIYIAFNEGKKD</sequence>
<dbReference type="OrthoDB" id="121050at2759"/>
<dbReference type="EMBL" id="NCKW01001821">
    <property type="protein sequence ID" value="POM79246.1"/>
    <property type="molecule type" value="Genomic_DNA"/>
</dbReference>
<keyword evidence="2" id="KW-1185">Reference proteome</keyword>
<dbReference type="AlphaFoldDB" id="A0A2P4YN96"/>
<evidence type="ECO:0000313" key="2">
    <source>
        <dbReference type="Proteomes" id="UP000237271"/>
    </source>
</evidence>
<comment type="caution">
    <text evidence="1">The sequence shown here is derived from an EMBL/GenBank/DDBJ whole genome shotgun (WGS) entry which is preliminary data.</text>
</comment>
<proteinExistence type="predicted"/>